<dbReference type="PROSITE" id="PS01011">
    <property type="entry name" value="FOLYLPOLYGLU_SYNT_1"/>
    <property type="match status" value="1"/>
</dbReference>
<dbReference type="SUPFAM" id="SSF53623">
    <property type="entry name" value="MurD-like peptide ligases, catalytic domain"/>
    <property type="match status" value="1"/>
</dbReference>
<evidence type="ECO:0000313" key="15">
    <source>
        <dbReference type="Proteomes" id="UP000468766"/>
    </source>
</evidence>
<dbReference type="RefSeq" id="WP_151620215.1">
    <property type="nucleotide sequence ID" value="NZ_WBXO01000006.1"/>
</dbReference>
<organism evidence="14 15">
    <name type="scientific">Heliorestis acidaminivorans</name>
    <dbReference type="NCBI Taxonomy" id="553427"/>
    <lineage>
        <taxon>Bacteria</taxon>
        <taxon>Bacillati</taxon>
        <taxon>Bacillota</taxon>
        <taxon>Clostridia</taxon>
        <taxon>Eubacteriales</taxon>
        <taxon>Heliobacteriaceae</taxon>
        <taxon>Heliorestis</taxon>
    </lineage>
</organism>
<evidence type="ECO:0000256" key="1">
    <source>
        <dbReference type="ARBA" id="ARBA00001946"/>
    </source>
</evidence>
<evidence type="ECO:0000256" key="11">
    <source>
        <dbReference type="PIRNR" id="PIRNR001563"/>
    </source>
</evidence>
<protein>
    <recommendedName>
        <fullName evidence="3">tetrahydrofolate synthase</fullName>
        <ecNumber evidence="3">6.3.2.17</ecNumber>
    </recommendedName>
    <alternativeName>
        <fullName evidence="9">Tetrahydrofolylpolyglutamate synthase</fullName>
    </alternativeName>
</protein>
<feature type="domain" description="Mur ligase central" evidence="13">
    <location>
        <begin position="47"/>
        <end position="279"/>
    </location>
</feature>
<dbReference type="AlphaFoldDB" id="A0A6I0F1R5"/>
<comment type="catalytic activity">
    <reaction evidence="10">
        <text>(6S)-5,6,7,8-tetrahydrofolyl-(gamma-L-Glu)(n) + L-glutamate + ATP = (6S)-5,6,7,8-tetrahydrofolyl-(gamma-L-Glu)(n+1) + ADP + phosphate + H(+)</text>
        <dbReference type="Rhea" id="RHEA:10580"/>
        <dbReference type="Rhea" id="RHEA-COMP:14738"/>
        <dbReference type="Rhea" id="RHEA-COMP:14740"/>
        <dbReference type="ChEBI" id="CHEBI:15378"/>
        <dbReference type="ChEBI" id="CHEBI:29985"/>
        <dbReference type="ChEBI" id="CHEBI:30616"/>
        <dbReference type="ChEBI" id="CHEBI:43474"/>
        <dbReference type="ChEBI" id="CHEBI:141005"/>
        <dbReference type="ChEBI" id="CHEBI:456216"/>
        <dbReference type="EC" id="6.3.2.17"/>
    </reaction>
</comment>
<dbReference type="Pfam" id="PF08245">
    <property type="entry name" value="Mur_ligase_M"/>
    <property type="match status" value="1"/>
</dbReference>
<proteinExistence type="inferred from homology"/>
<evidence type="ECO:0000256" key="6">
    <source>
        <dbReference type="ARBA" id="ARBA00022741"/>
    </source>
</evidence>
<dbReference type="NCBIfam" id="TIGR01499">
    <property type="entry name" value="folC"/>
    <property type="match status" value="1"/>
</dbReference>
<evidence type="ECO:0000256" key="2">
    <source>
        <dbReference type="ARBA" id="ARBA00008276"/>
    </source>
</evidence>
<dbReference type="InterPro" id="IPR036615">
    <property type="entry name" value="Mur_ligase_C_dom_sf"/>
</dbReference>
<dbReference type="Pfam" id="PF02875">
    <property type="entry name" value="Mur_ligase_C"/>
    <property type="match status" value="1"/>
</dbReference>
<dbReference type="SUPFAM" id="SSF53244">
    <property type="entry name" value="MurD-like peptide ligases, peptide-binding domain"/>
    <property type="match status" value="1"/>
</dbReference>
<evidence type="ECO:0000259" key="13">
    <source>
        <dbReference type="Pfam" id="PF08245"/>
    </source>
</evidence>
<dbReference type="InterPro" id="IPR013221">
    <property type="entry name" value="Mur_ligase_cen"/>
</dbReference>
<evidence type="ECO:0000256" key="7">
    <source>
        <dbReference type="ARBA" id="ARBA00022840"/>
    </source>
</evidence>
<evidence type="ECO:0000256" key="10">
    <source>
        <dbReference type="ARBA" id="ARBA00047493"/>
    </source>
</evidence>
<keyword evidence="5" id="KW-0479">Metal-binding</keyword>
<evidence type="ECO:0000256" key="4">
    <source>
        <dbReference type="ARBA" id="ARBA00022598"/>
    </source>
</evidence>
<evidence type="ECO:0000256" key="3">
    <source>
        <dbReference type="ARBA" id="ARBA00013025"/>
    </source>
</evidence>
<evidence type="ECO:0000256" key="5">
    <source>
        <dbReference type="ARBA" id="ARBA00022723"/>
    </source>
</evidence>
<evidence type="ECO:0000256" key="8">
    <source>
        <dbReference type="ARBA" id="ARBA00022842"/>
    </source>
</evidence>
<dbReference type="Gene3D" id="3.40.1190.10">
    <property type="entry name" value="Mur-like, catalytic domain"/>
    <property type="match status" value="1"/>
</dbReference>
<dbReference type="PANTHER" id="PTHR11136:SF0">
    <property type="entry name" value="DIHYDROFOLATE SYNTHETASE-RELATED"/>
    <property type="match status" value="1"/>
</dbReference>
<evidence type="ECO:0000256" key="9">
    <source>
        <dbReference type="ARBA" id="ARBA00030592"/>
    </source>
</evidence>
<dbReference type="InterPro" id="IPR018109">
    <property type="entry name" value="Folylpolyglutamate_synth_CS"/>
</dbReference>
<keyword evidence="6 11" id="KW-0547">Nucleotide-binding</keyword>
<dbReference type="InterPro" id="IPR004101">
    <property type="entry name" value="Mur_ligase_C"/>
</dbReference>
<feature type="domain" description="Mur ligase C-terminal" evidence="12">
    <location>
        <begin position="307"/>
        <end position="409"/>
    </location>
</feature>
<dbReference type="OrthoDB" id="9809356at2"/>
<comment type="cofactor">
    <cofactor evidence="1">
        <name>Mg(2+)</name>
        <dbReference type="ChEBI" id="CHEBI:18420"/>
    </cofactor>
</comment>
<reference evidence="14 15" key="1">
    <citation type="submission" date="2019-10" db="EMBL/GenBank/DDBJ databases">
        <title>Whole-genome sequence of the extremophile Heliorestis acidaminivorans DSM 24790.</title>
        <authorList>
            <person name="Kyndt J.A."/>
            <person name="Meyer T.E."/>
        </authorList>
    </citation>
    <scope>NUCLEOTIDE SEQUENCE [LARGE SCALE GENOMIC DNA]</scope>
    <source>
        <strain evidence="14 15">DSM 24790</strain>
    </source>
</reference>
<dbReference type="PROSITE" id="PS01012">
    <property type="entry name" value="FOLYLPOLYGLU_SYNT_2"/>
    <property type="match status" value="1"/>
</dbReference>
<evidence type="ECO:0000313" key="14">
    <source>
        <dbReference type="EMBL" id="KAB2952351.1"/>
    </source>
</evidence>
<dbReference type="EC" id="6.3.2.17" evidence="3"/>
<dbReference type="PANTHER" id="PTHR11136">
    <property type="entry name" value="FOLYLPOLYGLUTAMATE SYNTHASE-RELATED"/>
    <property type="match status" value="1"/>
</dbReference>
<dbReference type="GO" id="GO:0005737">
    <property type="term" value="C:cytoplasm"/>
    <property type="evidence" value="ECO:0007669"/>
    <property type="project" value="TreeGrafter"/>
</dbReference>
<sequence length="447" mass="49493">MMTMEEVKLYLQKLSKLGIKPGLKSTTELLRRLGDPHRQSKPEFIHIGGTNGKGSTAVMIASVLEEAGYSVGLFTSPHLHCITERTQINKKAIEEEVVALLLEEMQSPIEAMVEEGFAHPTEFEVWTALSLLYYYRKAVDFVVLEVGMGGAIDATNVVTPLLSVITNVSLDHQDYLGHSVEEITIAKAGIIKKNRPIITASEDPTVLTLLQEKAIKEEAPLIQVVRKGPKLPRAQWVHYDIIKGKKELLVEGLLRSYGPLVAPLTGRHQQTNLATAVAVLEVVQERGYSWTESALKQGLVKTNWPGRQERIGNILLDGAHNEAGAVTLAKTLQEDYQGYKKVMILALLADKEREKVASLLAPEADHIIVCRANHERAGDWLALKEIVSPYCKSIQVIEEVAEALQQAEEVVTTCEKNGFLALIVLSGSLYLVAEARQIIFTKNHKYL</sequence>
<comment type="caution">
    <text evidence="14">The sequence shown here is derived from an EMBL/GenBank/DDBJ whole genome shotgun (WGS) entry which is preliminary data.</text>
</comment>
<name>A0A6I0F1R5_9FIRM</name>
<keyword evidence="4 11" id="KW-0436">Ligase</keyword>
<dbReference type="Proteomes" id="UP000468766">
    <property type="component" value="Unassembled WGS sequence"/>
</dbReference>
<evidence type="ECO:0000259" key="12">
    <source>
        <dbReference type="Pfam" id="PF02875"/>
    </source>
</evidence>
<dbReference type="PIRSF" id="PIRSF001563">
    <property type="entry name" value="Folylpolyglu_synth"/>
    <property type="match status" value="1"/>
</dbReference>
<dbReference type="GO" id="GO:0004326">
    <property type="term" value="F:tetrahydrofolylpolyglutamate synthase activity"/>
    <property type="evidence" value="ECO:0007669"/>
    <property type="project" value="UniProtKB-EC"/>
</dbReference>
<comment type="similarity">
    <text evidence="2 11">Belongs to the folylpolyglutamate synthase family.</text>
</comment>
<dbReference type="InterPro" id="IPR036565">
    <property type="entry name" value="Mur-like_cat_sf"/>
</dbReference>
<dbReference type="GO" id="GO:0046872">
    <property type="term" value="F:metal ion binding"/>
    <property type="evidence" value="ECO:0007669"/>
    <property type="project" value="UniProtKB-KW"/>
</dbReference>
<dbReference type="EMBL" id="WBXO01000006">
    <property type="protein sequence ID" value="KAB2952351.1"/>
    <property type="molecule type" value="Genomic_DNA"/>
</dbReference>
<dbReference type="GO" id="GO:0005524">
    <property type="term" value="F:ATP binding"/>
    <property type="evidence" value="ECO:0007669"/>
    <property type="project" value="UniProtKB-KW"/>
</dbReference>
<dbReference type="Gene3D" id="3.90.190.20">
    <property type="entry name" value="Mur ligase, C-terminal domain"/>
    <property type="match status" value="1"/>
</dbReference>
<accession>A0A6I0F1R5</accession>
<dbReference type="FunFam" id="3.40.1190.10:FF:000011">
    <property type="entry name" value="Folylpolyglutamate synthase/dihydrofolate synthase"/>
    <property type="match status" value="1"/>
</dbReference>
<dbReference type="InterPro" id="IPR001645">
    <property type="entry name" value="Folylpolyglutamate_synth"/>
</dbReference>
<dbReference type="GO" id="GO:0008841">
    <property type="term" value="F:dihydrofolate synthase activity"/>
    <property type="evidence" value="ECO:0007669"/>
    <property type="project" value="TreeGrafter"/>
</dbReference>
<gene>
    <name evidence="14" type="ORF">F9B85_09350</name>
</gene>
<keyword evidence="15" id="KW-1185">Reference proteome</keyword>
<keyword evidence="7 11" id="KW-0067">ATP-binding</keyword>
<keyword evidence="8" id="KW-0460">Magnesium</keyword>